<dbReference type="AlphaFoldDB" id="A0AAI8Z5T4"/>
<dbReference type="GO" id="GO:1990275">
    <property type="term" value="F:preribosome binding"/>
    <property type="evidence" value="ECO:0007669"/>
    <property type="project" value="TreeGrafter"/>
</dbReference>
<sequence>MGDFVNGTSHAGHGQQDTVYGRFKSHFSANRGDTEVNMFEAVRSLHPDKHVTEIPVFQADLMEFAEAGKATARLIRNGEEFLAYRGYTAPTGRQSATEGKLFERVKFGLHEYSYDGDDFLVYVMDWPDADNQGTTLMQFVLAPKTDVDAENHSPTADKLIKAAGRYSTDLHEEIYVFDGGYWAKNHKLWEAVQSSFWEDVILDPAMKDTLIKDVDNFFDSRAVYKEYSVPWKRGVIFHGSPGCGKTISIKALMNALQKRDVASLYVKSFKGCQGMQHSIRSIFSQAREMAPCMLVFEDLDSLVVDEVRSYFLNEIDGLEDNDGMLIIGSTNHLDRLDPGIAKRPSRFDRKYHYKLPGERERVLYCQYWRQKLQQNSSIEFHEDICNVVAQLTEGFSFAYLKELFVQTLLAIVGGRADLEDDTDDGYVTVTDTVAEETKVVDDSAKLAKDGETTTSTKEKSGEEKKEPKKKMQMPEVEIPEHLKESSLMRILRKQTKALFQEMDNTEDDGIHARPKFD</sequence>
<dbReference type="PANTHER" id="PTHR23077:SF132">
    <property type="entry name" value="ATP-DEPENDENT ZN PROTEASE"/>
    <property type="match status" value="1"/>
</dbReference>
<comment type="caution">
    <text evidence="3">The sequence shown here is derived from an EMBL/GenBank/DDBJ whole genome shotgun (WGS) entry which is preliminary data.</text>
</comment>
<dbReference type="InterPro" id="IPR027417">
    <property type="entry name" value="P-loop_NTPase"/>
</dbReference>
<evidence type="ECO:0000256" key="1">
    <source>
        <dbReference type="SAM" id="MobiDB-lite"/>
    </source>
</evidence>
<dbReference type="GO" id="GO:0042254">
    <property type="term" value="P:ribosome biogenesis"/>
    <property type="evidence" value="ECO:0007669"/>
    <property type="project" value="TreeGrafter"/>
</dbReference>
<reference evidence="3" key="1">
    <citation type="submission" date="2023-11" db="EMBL/GenBank/DDBJ databases">
        <authorList>
            <person name="Alioto T."/>
            <person name="Alioto T."/>
            <person name="Gomez Garrido J."/>
        </authorList>
    </citation>
    <scope>NUCLEOTIDE SEQUENCE</scope>
</reference>
<feature type="domain" description="AAA+ ATPase" evidence="2">
    <location>
        <begin position="231"/>
        <end position="357"/>
    </location>
</feature>
<dbReference type="InterPro" id="IPR050168">
    <property type="entry name" value="AAA_ATPase_domain"/>
</dbReference>
<dbReference type="PANTHER" id="PTHR23077">
    <property type="entry name" value="AAA-FAMILY ATPASE"/>
    <property type="match status" value="1"/>
</dbReference>
<dbReference type="GO" id="GO:0005634">
    <property type="term" value="C:nucleus"/>
    <property type="evidence" value="ECO:0007669"/>
    <property type="project" value="TreeGrafter"/>
</dbReference>
<dbReference type="Gene3D" id="3.40.50.300">
    <property type="entry name" value="P-loop containing nucleotide triphosphate hydrolases"/>
    <property type="match status" value="1"/>
</dbReference>
<dbReference type="GO" id="GO:0005524">
    <property type="term" value="F:ATP binding"/>
    <property type="evidence" value="ECO:0007669"/>
    <property type="project" value="InterPro"/>
</dbReference>
<dbReference type="InterPro" id="IPR003959">
    <property type="entry name" value="ATPase_AAA_core"/>
</dbReference>
<dbReference type="GO" id="GO:0003723">
    <property type="term" value="F:RNA binding"/>
    <property type="evidence" value="ECO:0007669"/>
    <property type="project" value="TreeGrafter"/>
</dbReference>
<evidence type="ECO:0000259" key="2">
    <source>
        <dbReference type="SMART" id="SM00382"/>
    </source>
</evidence>
<dbReference type="InterPro" id="IPR003593">
    <property type="entry name" value="AAA+_ATPase"/>
</dbReference>
<organism evidence="3 4">
    <name type="scientific">Lecanosticta acicola</name>
    <dbReference type="NCBI Taxonomy" id="111012"/>
    <lineage>
        <taxon>Eukaryota</taxon>
        <taxon>Fungi</taxon>
        <taxon>Dikarya</taxon>
        <taxon>Ascomycota</taxon>
        <taxon>Pezizomycotina</taxon>
        <taxon>Dothideomycetes</taxon>
        <taxon>Dothideomycetidae</taxon>
        <taxon>Mycosphaerellales</taxon>
        <taxon>Mycosphaerellaceae</taxon>
        <taxon>Lecanosticta</taxon>
    </lineage>
</organism>
<gene>
    <name evidence="3" type="ORF">LECACI_7A008202</name>
</gene>
<protein>
    <recommendedName>
        <fullName evidence="2">AAA+ ATPase domain-containing protein</fullName>
    </recommendedName>
</protein>
<name>A0AAI8Z5T4_9PEZI</name>
<dbReference type="GO" id="GO:0016887">
    <property type="term" value="F:ATP hydrolysis activity"/>
    <property type="evidence" value="ECO:0007669"/>
    <property type="project" value="InterPro"/>
</dbReference>
<evidence type="ECO:0000313" key="3">
    <source>
        <dbReference type="EMBL" id="CAK4033044.1"/>
    </source>
</evidence>
<keyword evidence="4" id="KW-1185">Reference proteome</keyword>
<dbReference type="CDD" id="cd19481">
    <property type="entry name" value="RecA-like_protease"/>
    <property type="match status" value="1"/>
</dbReference>
<proteinExistence type="predicted"/>
<evidence type="ECO:0000313" key="4">
    <source>
        <dbReference type="Proteomes" id="UP001296104"/>
    </source>
</evidence>
<dbReference type="EMBL" id="CAVMBE010000077">
    <property type="protein sequence ID" value="CAK4033044.1"/>
    <property type="molecule type" value="Genomic_DNA"/>
</dbReference>
<dbReference type="Pfam" id="PF00004">
    <property type="entry name" value="AAA"/>
    <property type="match status" value="1"/>
</dbReference>
<dbReference type="SUPFAM" id="SSF52540">
    <property type="entry name" value="P-loop containing nucleoside triphosphate hydrolases"/>
    <property type="match status" value="1"/>
</dbReference>
<feature type="region of interest" description="Disordered" evidence="1">
    <location>
        <begin position="441"/>
        <end position="484"/>
    </location>
</feature>
<feature type="compositionally biased region" description="Basic and acidic residues" evidence="1">
    <location>
        <begin position="441"/>
        <end position="466"/>
    </location>
</feature>
<dbReference type="SMART" id="SM00382">
    <property type="entry name" value="AAA"/>
    <property type="match status" value="1"/>
</dbReference>
<dbReference type="Proteomes" id="UP001296104">
    <property type="component" value="Unassembled WGS sequence"/>
</dbReference>
<accession>A0AAI8Z5T4</accession>